<comment type="caution">
    <text evidence="2">The sequence shown here is derived from an EMBL/GenBank/DDBJ whole genome shotgun (WGS) entry which is preliminary data.</text>
</comment>
<keyword evidence="1" id="KW-0472">Membrane</keyword>
<keyword evidence="1" id="KW-1133">Transmembrane helix</keyword>
<name>A0ABP8K150_9MICO</name>
<feature type="transmembrane region" description="Helical" evidence="1">
    <location>
        <begin position="283"/>
        <end position="303"/>
    </location>
</feature>
<feature type="transmembrane region" description="Helical" evidence="1">
    <location>
        <begin position="61"/>
        <end position="83"/>
    </location>
</feature>
<proteinExistence type="predicted"/>
<feature type="transmembrane region" description="Helical" evidence="1">
    <location>
        <begin position="32"/>
        <end position="49"/>
    </location>
</feature>
<keyword evidence="3" id="KW-1185">Reference proteome</keyword>
<feature type="transmembrane region" description="Helical" evidence="1">
    <location>
        <begin position="119"/>
        <end position="138"/>
    </location>
</feature>
<feature type="transmembrane region" description="Helical" evidence="1">
    <location>
        <begin position="243"/>
        <end position="262"/>
    </location>
</feature>
<organism evidence="2 3">
    <name type="scientific">Fodinibacter luteus</name>
    <dbReference type="NCBI Taxonomy" id="552064"/>
    <lineage>
        <taxon>Bacteria</taxon>
        <taxon>Bacillati</taxon>
        <taxon>Actinomycetota</taxon>
        <taxon>Actinomycetes</taxon>
        <taxon>Micrococcales</taxon>
        <taxon>Intrasporangiaceae</taxon>
        <taxon>Fodinibacter (ex Wang et al. 2009)</taxon>
    </lineage>
</organism>
<dbReference type="EMBL" id="BAABGM010000003">
    <property type="protein sequence ID" value="GAA4399100.1"/>
    <property type="molecule type" value="Genomic_DNA"/>
</dbReference>
<accession>A0ABP8K150</accession>
<evidence type="ECO:0000313" key="3">
    <source>
        <dbReference type="Proteomes" id="UP001500945"/>
    </source>
</evidence>
<keyword evidence="1" id="KW-0812">Transmembrane</keyword>
<gene>
    <name evidence="2" type="ORF">GCM10023168_05920</name>
</gene>
<evidence type="ECO:0000256" key="1">
    <source>
        <dbReference type="SAM" id="Phobius"/>
    </source>
</evidence>
<sequence length="400" mass="42238">MTTPPLRRPRTLRPATMRDHDVHERPATPLELLFDLCFVVAVAVLAAQLDHGIVDGHALEAAIAYALLFIPIWWAWMSYTWFATAFSHDDPLTRLLTLLQMGGVLAVAAAVPAAWEGELLAFALAYAVMRLPLVLQWLRSARDDALHRGFALTYAVGSVLAQVLWVVGALAPTAAGAVVFVVALATELTTPVLAVRRSPDRVFHPGHIAERYGLFTIIVFGETILAVSVGLRDTLDGDGDLGAAPAVVTAALVIAFSLWWIYFDTLGPEALTRNRAAAFRWGYGHYVLFAAIAAAGAGVQAQLHLAHADDRGGNLVAAAALAVPVAIALASIAWLHRTSNGAAATAVPLYVGAGAVLVLLVPAGSLPAAVVDGAIALVVALLVVREVVSRARSERPDPTP</sequence>
<evidence type="ECO:0000313" key="2">
    <source>
        <dbReference type="EMBL" id="GAA4399100.1"/>
    </source>
</evidence>
<feature type="transmembrane region" description="Helical" evidence="1">
    <location>
        <begin position="315"/>
        <end position="335"/>
    </location>
</feature>
<reference evidence="3" key="1">
    <citation type="journal article" date="2019" name="Int. J. Syst. Evol. Microbiol.">
        <title>The Global Catalogue of Microorganisms (GCM) 10K type strain sequencing project: providing services to taxonomists for standard genome sequencing and annotation.</title>
        <authorList>
            <consortium name="The Broad Institute Genomics Platform"/>
            <consortium name="The Broad Institute Genome Sequencing Center for Infectious Disease"/>
            <person name="Wu L."/>
            <person name="Ma J."/>
        </authorList>
    </citation>
    <scope>NUCLEOTIDE SEQUENCE [LARGE SCALE GENOMIC DNA]</scope>
    <source>
        <strain evidence="3">JCM 17809</strain>
    </source>
</reference>
<dbReference type="RefSeq" id="WP_345202087.1">
    <property type="nucleotide sequence ID" value="NZ_BAABGM010000003.1"/>
</dbReference>
<feature type="transmembrane region" description="Helical" evidence="1">
    <location>
        <begin position="174"/>
        <end position="194"/>
    </location>
</feature>
<feature type="transmembrane region" description="Helical" evidence="1">
    <location>
        <begin position="214"/>
        <end position="231"/>
    </location>
</feature>
<dbReference type="Pfam" id="PF06772">
    <property type="entry name" value="LtrA"/>
    <property type="match status" value="1"/>
</dbReference>
<dbReference type="PANTHER" id="PTHR36840:SF1">
    <property type="entry name" value="BLL5714 PROTEIN"/>
    <property type="match status" value="1"/>
</dbReference>
<feature type="transmembrane region" description="Helical" evidence="1">
    <location>
        <begin position="150"/>
        <end position="168"/>
    </location>
</feature>
<dbReference type="Proteomes" id="UP001500945">
    <property type="component" value="Unassembled WGS sequence"/>
</dbReference>
<feature type="transmembrane region" description="Helical" evidence="1">
    <location>
        <begin position="366"/>
        <end position="384"/>
    </location>
</feature>
<feature type="transmembrane region" description="Helical" evidence="1">
    <location>
        <begin position="342"/>
        <end position="360"/>
    </location>
</feature>
<dbReference type="InterPro" id="IPR010640">
    <property type="entry name" value="Low_temperature_requirement_A"/>
</dbReference>
<protein>
    <submittedName>
        <fullName evidence="2">Low temperature requirement protein A</fullName>
    </submittedName>
</protein>
<feature type="transmembrane region" description="Helical" evidence="1">
    <location>
        <begin position="95"/>
        <end position="113"/>
    </location>
</feature>
<dbReference type="PANTHER" id="PTHR36840">
    <property type="entry name" value="BLL5714 PROTEIN"/>
    <property type="match status" value="1"/>
</dbReference>